<gene>
    <name evidence="5" type="ORF">KHLLAP_LOCUS14266</name>
</gene>
<dbReference type="Pfam" id="PF13673">
    <property type="entry name" value="Acetyltransf_10"/>
    <property type="match status" value="1"/>
</dbReference>
<evidence type="ECO:0000256" key="2">
    <source>
        <dbReference type="ARBA" id="ARBA00023315"/>
    </source>
</evidence>
<dbReference type="InterPro" id="IPR016181">
    <property type="entry name" value="Acyl_CoA_acyltransferase"/>
</dbReference>
<keyword evidence="2" id="KW-0012">Acyltransferase</keyword>
<proteinExistence type="predicted"/>
<dbReference type="SUPFAM" id="SSF55729">
    <property type="entry name" value="Acyl-CoA N-acyltransferases (Nat)"/>
    <property type="match status" value="1"/>
</dbReference>
<evidence type="ECO:0000313" key="6">
    <source>
        <dbReference type="Proteomes" id="UP001295740"/>
    </source>
</evidence>
<dbReference type="EMBL" id="CAUWAG010000020">
    <property type="protein sequence ID" value="CAJ2513798.1"/>
    <property type="molecule type" value="Genomic_DNA"/>
</dbReference>
<dbReference type="Proteomes" id="UP001295740">
    <property type="component" value="Unassembled WGS sequence"/>
</dbReference>
<dbReference type="InterPro" id="IPR000182">
    <property type="entry name" value="GNAT_dom"/>
</dbReference>
<dbReference type="GO" id="GO:0004059">
    <property type="term" value="F:aralkylamine N-acetyltransferase activity"/>
    <property type="evidence" value="ECO:0007669"/>
    <property type="project" value="TreeGrafter"/>
</dbReference>
<evidence type="ECO:0000259" key="4">
    <source>
        <dbReference type="PROSITE" id="PS51186"/>
    </source>
</evidence>
<protein>
    <submittedName>
        <fullName evidence="5">Uu.00g019170.m01.CDS01</fullName>
    </submittedName>
</protein>
<keyword evidence="6" id="KW-1185">Reference proteome</keyword>
<dbReference type="PROSITE" id="PS51186">
    <property type="entry name" value="GNAT"/>
    <property type="match status" value="1"/>
</dbReference>
<dbReference type="InterPro" id="IPR051635">
    <property type="entry name" value="SNAT-like"/>
</dbReference>
<dbReference type="AlphaFoldDB" id="A0AAI8W0F6"/>
<evidence type="ECO:0000313" key="5">
    <source>
        <dbReference type="EMBL" id="CAJ2513798.1"/>
    </source>
</evidence>
<dbReference type="PANTHER" id="PTHR10908:SF0">
    <property type="entry name" value="SEROTONIN N-ACETYLTRANSFERASE"/>
    <property type="match status" value="1"/>
</dbReference>
<comment type="caution">
    <text evidence="5">The sequence shown here is derived from an EMBL/GenBank/DDBJ whole genome shotgun (WGS) entry which is preliminary data.</text>
</comment>
<feature type="compositionally biased region" description="Acidic residues" evidence="3">
    <location>
        <begin position="43"/>
        <end position="53"/>
    </location>
</feature>
<feature type="region of interest" description="Disordered" evidence="3">
    <location>
        <begin position="1"/>
        <end position="53"/>
    </location>
</feature>
<feature type="compositionally biased region" description="Polar residues" evidence="3">
    <location>
        <begin position="26"/>
        <end position="38"/>
    </location>
</feature>
<feature type="domain" description="N-acetyltransferase" evidence="4">
    <location>
        <begin position="87"/>
        <end position="290"/>
    </location>
</feature>
<sequence>MSDSPKKATIVKESWDEPLPNETKTKTQTSAGSTSNAGRATDDAVDDSEDLPDDFAEVQKTISGERRRRQSKHIKGIQDLLSFPFSPNIRPLTISDLESCIGLEDAAFANPAHRCSREKFEYRLGVCPELCLGVFCTVIPGKAKGFEINTLRTAHPVETGRKDGAVSVMMAHIISTRSNEELVTDQAMDYPRDFKTREPNTAGLGHQETGRTICIHSLAVDPKLQGCGMGKLIMKAYLQQVKNSNLADRLSLIAQGYLVNYYKRFGFKHVGPSKASFGGGGWHDMTFELGGSPPKQND</sequence>
<name>A0AAI8W0F6_9PEZI</name>
<accession>A0AAI8W0F6</accession>
<keyword evidence="1" id="KW-0808">Transferase</keyword>
<dbReference type="GO" id="GO:0005737">
    <property type="term" value="C:cytoplasm"/>
    <property type="evidence" value="ECO:0007669"/>
    <property type="project" value="TreeGrafter"/>
</dbReference>
<dbReference type="Gene3D" id="3.40.630.30">
    <property type="match status" value="1"/>
</dbReference>
<reference evidence="5" key="1">
    <citation type="submission" date="2023-10" db="EMBL/GenBank/DDBJ databases">
        <authorList>
            <person name="Hackl T."/>
        </authorList>
    </citation>
    <scope>NUCLEOTIDE SEQUENCE</scope>
</reference>
<organism evidence="5 6">
    <name type="scientific">Anthostomella pinea</name>
    <dbReference type="NCBI Taxonomy" id="933095"/>
    <lineage>
        <taxon>Eukaryota</taxon>
        <taxon>Fungi</taxon>
        <taxon>Dikarya</taxon>
        <taxon>Ascomycota</taxon>
        <taxon>Pezizomycotina</taxon>
        <taxon>Sordariomycetes</taxon>
        <taxon>Xylariomycetidae</taxon>
        <taxon>Xylariales</taxon>
        <taxon>Xylariaceae</taxon>
        <taxon>Anthostomella</taxon>
    </lineage>
</organism>
<evidence type="ECO:0000256" key="1">
    <source>
        <dbReference type="ARBA" id="ARBA00022679"/>
    </source>
</evidence>
<dbReference type="PANTHER" id="PTHR10908">
    <property type="entry name" value="SEROTONIN N-ACETYLTRANSFERASE"/>
    <property type="match status" value="1"/>
</dbReference>
<evidence type="ECO:0000256" key="3">
    <source>
        <dbReference type="SAM" id="MobiDB-lite"/>
    </source>
</evidence>